<evidence type="ECO:0000313" key="3">
    <source>
        <dbReference type="Proteomes" id="UP001198565"/>
    </source>
</evidence>
<keyword evidence="3" id="KW-1185">Reference proteome</keyword>
<dbReference type="RefSeq" id="WP_222974108.1">
    <property type="nucleotide sequence ID" value="NZ_JAINVZ010000002.1"/>
</dbReference>
<proteinExistence type="predicted"/>
<keyword evidence="1" id="KW-0812">Transmembrane</keyword>
<keyword evidence="1" id="KW-1133">Transmembrane helix</keyword>
<organism evidence="2 3">
    <name type="scientific">Streptantibioticus parmotrematis</name>
    <dbReference type="NCBI Taxonomy" id="2873249"/>
    <lineage>
        <taxon>Bacteria</taxon>
        <taxon>Bacillati</taxon>
        <taxon>Actinomycetota</taxon>
        <taxon>Actinomycetes</taxon>
        <taxon>Kitasatosporales</taxon>
        <taxon>Streptomycetaceae</taxon>
        <taxon>Streptantibioticus</taxon>
    </lineage>
</organism>
<reference evidence="2 3" key="1">
    <citation type="submission" date="2021-08" db="EMBL/GenBank/DDBJ databases">
        <title>Streptomyces sp. PTM05 isolated from lichen.</title>
        <authorList>
            <person name="Somphong A."/>
            <person name="Phongsopitanun W."/>
            <person name="Tanasupawat S."/>
        </authorList>
    </citation>
    <scope>NUCLEOTIDE SEQUENCE [LARGE SCALE GENOMIC DNA]</scope>
    <source>
        <strain evidence="2 3">Ptm05</strain>
    </source>
</reference>
<evidence type="ECO:0000313" key="2">
    <source>
        <dbReference type="EMBL" id="MBY8884125.1"/>
    </source>
</evidence>
<gene>
    <name evidence="2" type="ORF">K7472_04600</name>
</gene>
<evidence type="ECO:0000256" key="1">
    <source>
        <dbReference type="SAM" id="Phobius"/>
    </source>
</evidence>
<feature type="transmembrane region" description="Helical" evidence="1">
    <location>
        <begin position="27"/>
        <end position="52"/>
    </location>
</feature>
<keyword evidence="1" id="KW-0472">Membrane</keyword>
<accession>A0ABS7QLW2</accession>
<dbReference type="EMBL" id="JAINVZ010000002">
    <property type="protein sequence ID" value="MBY8884125.1"/>
    <property type="molecule type" value="Genomic_DNA"/>
</dbReference>
<protein>
    <submittedName>
        <fullName evidence="2">Uncharacterized protein</fullName>
    </submittedName>
</protein>
<comment type="caution">
    <text evidence="2">The sequence shown here is derived from an EMBL/GenBank/DDBJ whole genome shotgun (WGS) entry which is preliminary data.</text>
</comment>
<name>A0ABS7QLW2_9ACTN</name>
<sequence>MGTAARGAHRLAEEKPHMPYRTPKNPVLRAGLFILLGLAIVVMILAVIWYIVLLHSSNLGFNF</sequence>
<dbReference type="Proteomes" id="UP001198565">
    <property type="component" value="Unassembled WGS sequence"/>
</dbReference>